<evidence type="ECO:0000313" key="1">
    <source>
        <dbReference type="EMBL" id="CAH9057716.1"/>
    </source>
</evidence>
<organism evidence="1 2">
    <name type="scientific">Pseudoalteromonas holothuriae</name>
    <dbReference type="NCBI Taxonomy" id="2963714"/>
    <lineage>
        <taxon>Bacteria</taxon>
        <taxon>Pseudomonadati</taxon>
        <taxon>Pseudomonadota</taxon>
        <taxon>Gammaproteobacteria</taxon>
        <taxon>Alteromonadales</taxon>
        <taxon>Pseudoalteromonadaceae</taxon>
        <taxon>Pseudoalteromonas</taxon>
    </lineage>
</organism>
<dbReference type="EMBL" id="CAMAPC010000006">
    <property type="protein sequence ID" value="CAH9057716.1"/>
    <property type="molecule type" value="Genomic_DNA"/>
</dbReference>
<evidence type="ECO:0008006" key="3">
    <source>
        <dbReference type="Google" id="ProtNLM"/>
    </source>
</evidence>
<dbReference type="InterPro" id="IPR014507">
    <property type="entry name" value="Baseplate_assembly_J_pred"/>
</dbReference>
<dbReference type="PANTHER" id="PTHR35862:SF1">
    <property type="entry name" value="FELS-2 PROPHAGE PROTEIN"/>
    <property type="match status" value="1"/>
</dbReference>
<dbReference type="Proteomes" id="UP001152467">
    <property type="component" value="Unassembled WGS sequence"/>
</dbReference>
<evidence type="ECO:0000313" key="2">
    <source>
        <dbReference type="Proteomes" id="UP001152467"/>
    </source>
</evidence>
<dbReference type="AlphaFoldDB" id="A0A9W4QXP4"/>
<protein>
    <recommendedName>
        <fullName evidence="3">Baseplate assembly protein</fullName>
    </recommendedName>
</protein>
<reference evidence="1" key="1">
    <citation type="submission" date="2022-07" db="EMBL/GenBank/DDBJ databases">
        <authorList>
            <person name="Criscuolo A."/>
        </authorList>
    </citation>
    <scope>NUCLEOTIDE SEQUENCE</scope>
    <source>
        <strain evidence="1">CIP111854</strain>
    </source>
</reference>
<proteinExistence type="predicted"/>
<dbReference type="InterPro" id="IPR052726">
    <property type="entry name" value="Phage_Baseplate_Hub"/>
</dbReference>
<dbReference type="RefSeq" id="WP_261626341.1">
    <property type="nucleotide sequence ID" value="NZ_CAMAPC010000006.1"/>
</dbReference>
<dbReference type="PANTHER" id="PTHR35862">
    <property type="entry name" value="FELS-2 PROPHAGE PROTEIN"/>
    <property type="match status" value="1"/>
</dbReference>
<keyword evidence="2" id="KW-1185">Reference proteome</keyword>
<dbReference type="PIRSF" id="PIRSF020481">
    <property type="entry name" value="BAP"/>
    <property type="match status" value="1"/>
</dbReference>
<name>A0A9W4QXP4_9GAMM</name>
<comment type="caution">
    <text evidence="1">The sequence shown here is derived from an EMBL/GenBank/DDBJ whole genome shotgun (WGS) entry which is preliminary data.</text>
</comment>
<accession>A0A9W4QXP4</accession>
<gene>
    <name evidence="1" type="ORF">PSECIP111854_02053</name>
</gene>
<sequence>MTTHIDLSKLPDPNIIESLSFEAIYEARKARFVELAPEYAQALELESDPLTVWLQVESYQELLLRQRINQAAQSNLLAFATGADLEHLGAFYGVERVVNEQDDDYRQRIRNNTIASSTAGSAEHYRNHAINAAPNEIADVSVTSKRDGMITNEHNGKVMVTVLEKQVLDNQTLGKTPAPESQDDTPSQTVVEQVAGKVLDDAVKMLTDSVTVQAAELKKIDVEADIYLQPNTSIDVFNELESLLREAWRNEAKLDWDLAPSWISAQLHKGGVSYVDIKQPAELINISPEQCAVPKNIQLTLRVR</sequence>